<dbReference type="STRING" id="307972.A0A2G8KF10"/>
<proteinExistence type="inferred from homology"/>
<dbReference type="OrthoDB" id="5874059at2759"/>
<evidence type="ECO:0000313" key="13">
    <source>
        <dbReference type="EMBL" id="PIK46573.1"/>
    </source>
</evidence>
<keyword evidence="7 11" id="KW-0406">Ion transport</keyword>
<keyword evidence="8" id="KW-0472">Membrane</keyword>
<keyword evidence="9 11" id="KW-0739">Sodium transport</keyword>
<keyword evidence="3 11" id="KW-0894">Sodium channel</keyword>
<protein>
    <submittedName>
        <fullName evidence="13">Putative degenerin mec-10-like</fullName>
    </submittedName>
</protein>
<evidence type="ECO:0000313" key="14">
    <source>
        <dbReference type="Proteomes" id="UP000230750"/>
    </source>
</evidence>
<dbReference type="EMBL" id="MRZV01000635">
    <property type="protein sequence ID" value="PIK46573.1"/>
    <property type="molecule type" value="Genomic_DNA"/>
</dbReference>
<feature type="signal peptide" evidence="12">
    <location>
        <begin position="1"/>
        <end position="17"/>
    </location>
</feature>
<evidence type="ECO:0000256" key="8">
    <source>
        <dbReference type="ARBA" id="ARBA00023136"/>
    </source>
</evidence>
<dbReference type="GO" id="GO:0005886">
    <property type="term" value="C:plasma membrane"/>
    <property type="evidence" value="ECO:0007669"/>
    <property type="project" value="TreeGrafter"/>
</dbReference>
<reference evidence="13 14" key="1">
    <citation type="journal article" date="2017" name="PLoS Biol.">
        <title>The sea cucumber genome provides insights into morphological evolution and visceral regeneration.</title>
        <authorList>
            <person name="Zhang X."/>
            <person name="Sun L."/>
            <person name="Yuan J."/>
            <person name="Sun Y."/>
            <person name="Gao Y."/>
            <person name="Zhang L."/>
            <person name="Li S."/>
            <person name="Dai H."/>
            <person name="Hamel J.F."/>
            <person name="Liu C."/>
            <person name="Yu Y."/>
            <person name="Liu S."/>
            <person name="Lin W."/>
            <person name="Guo K."/>
            <person name="Jin S."/>
            <person name="Xu P."/>
            <person name="Storey K.B."/>
            <person name="Huan P."/>
            <person name="Zhang T."/>
            <person name="Zhou Y."/>
            <person name="Zhang J."/>
            <person name="Lin C."/>
            <person name="Li X."/>
            <person name="Xing L."/>
            <person name="Huo D."/>
            <person name="Sun M."/>
            <person name="Wang L."/>
            <person name="Mercier A."/>
            <person name="Li F."/>
            <person name="Yang H."/>
            <person name="Xiang J."/>
        </authorList>
    </citation>
    <scope>NUCLEOTIDE SEQUENCE [LARGE SCALE GENOMIC DNA]</scope>
    <source>
        <strain evidence="13">Shaxun</strain>
        <tissue evidence="13">Muscle</tissue>
    </source>
</reference>
<keyword evidence="5" id="KW-1133">Transmembrane helix</keyword>
<dbReference type="InterPro" id="IPR001873">
    <property type="entry name" value="ENaC"/>
</dbReference>
<keyword evidence="12" id="KW-0732">Signal</keyword>
<gene>
    <name evidence="13" type="ORF">BSL78_16551</name>
</gene>
<evidence type="ECO:0000256" key="7">
    <source>
        <dbReference type="ARBA" id="ARBA00023065"/>
    </source>
</evidence>
<evidence type="ECO:0000256" key="9">
    <source>
        <dbReference type="ARBA" id="ARBA00023201"/>
    </source>
</evidence>
<comment type="subcellular location">
    <subcellularLocation>
        <location evidence="1">Membrane</location>
        <topology evidence="1">Multi-pass membrane protein</topology>
    </subcellularLocation>
</comment>
<name>A0A2G8KF10_STIJA</name>
<organism evidence="13 14">
    <name type="scientific">Stichopus japonicus</name>
    <name type="common">Sea cucumber</name>
    <dbReference type="NCBI Taxonomy" id="307972"/>
    <lineage>
        <taxon>Eukaryota</taxon>
        <taxon>Metazoa</taxon>
        <taxon>Echinodermata</taxon>
        <taxon>Eleutherozoa</taxon>
        <taxon>Echinozoa</taxon>
        <taxon>Holothuroidea</taxon>
        <taxon>Aspidochirotacea</taxon>
        <taxon>Aspidochirotida</taxon>
        <taxon>Stichopodidae</taxon>
        <taxon>Apostichopus</taxon>
    </lineage>
</organism>
<dbReference type="GO" id="GO:0015280">
    <property type="term" value="F:ligand-gated sodium channel activity"/>
    <property type="evidence" value="ECO:0007669"/>
    <property type="project" value="TreeGrafter"/>
</dbReference>
<dbReference type="PANTHER" id="PTHR11690:SF248">
    <property type="entry name" value="PICKPOCKET 17, ISOFORM A"/>
    <property type="match status" value="1"/>
</dbReference>
<comment type="similarity">
    <text evidence="11">Belongs to the amiloride-sensitive sodium channel (TC 1.A.6) family.</text>
</comment>
<keyword evidence="4 11" id="KW-0812">Transmembrane</keyword>
<evidence type="ECO:0000256" key="6">
    <source>
        <dbReference type="ARBA" id="ARBA00023053"/>
    </source>
</evidence>
<dbReference type="Gene3D" id="2.60.470.10">
    <property type="entry name" value="Acid-sensing ion channels like domains"/>
    <property type="match status" value="1"/>
</dbReference>
<evidence type="ECO:0000256" key="4">
    <source>
        <dbReference type="ARBA" id="ARBA00022692"/>
    </source>
</evidence>
<evidence type="ECO:0000256" key="5">
    <source>
        <dbReference type="ARBA" id="ARBA00022989"/>
    </source>
</evidence>
<comment type="caution">
    <text evidence="13">The sequence shown here is derived from an EMBL/GenBank/DDBJ whole genome shotgun (WGS) entry which is preliminary data.</text>
</comment>
<dbReference type="AlphaFoldDB" id="A0A2G8KF10"/>
<feature type="chain" id="PRO_5013869879" evidence="12">
    <location>
        <begin position="18"/>
        <end position="228"/>
    </location>
</feature>
<sequence length="228" mass="26228">MASFCFIIALGLHLTLFIEQPEYIGLLTHESGVRVAIHANDIFPYPEDVGLSASTGQSTAIGVRQTELTRLPTPWGICSDGMNYLYESNYTYSQRSCEKKCLMDRLAERCGCITEIYPEYEESTCSYLNSTQRKYSHFLSVNVLCSSPYVRTCSESELLTRFQARSQEFAKGGAKLYIWHCKLSEPYIERVATTEIWAPFWGQMGNIQYVWEWTFRWIGEFFDGIVEV</sequence>
<keyword evidence="14" id="KW-1185">Reference proteome</keyword>
<evidence type="ECO:0000256" key="2">
    <source>
        <dbReference type="ARBA" id="ARBA00022448"/>
    </source>
</evidence>
<dbReference type="Proteomes" id="UP000230750">
    <property type="component" value="Unassembled WGS sequence"/>
</dbReference>
<dbReference type="PRINTS" id="PR01078">
    <property type="entry name" value="AMINACHANNEL"/>
</dbReference>
<accession>A0A2G8KF10</accession>
<keyword evidence="10 11" id="KW-0407">Ion channel</keyword>
<keyword evidence="2 11" id="KW-0813">Transport</keyword>
<evidence type="ECO:0000256" key="3">
    <source>
        <dbReference type="ARBA" id="ARBA00022461"/>
    </source>
</evidence>
<dbReference type="PANTHER" id="PTHR11690">
    <property type="entry name" value="AMILORIDE-SENSITIVE SODIUM CHANNEL-RELATED"/>
    <property type="match status" value="1"/>
</dbReference>
<evidence type="ECO:0000256" key="11">
    <source>
        <dbReference type="RuleBase" id="RU000679"/>
    </source>
</evidence>
<evidence type="ECO:0000256" key="12">
    <source>
        <dbReference type="SAM" id="SignalP"/>
    </source>
</evidence>
<evidence type="ECO:0000256" key="10">
    <source>
        <dbReference type="ARBA" id="ARBA00023303"/>
    </source>
</evidence>
<evidence type="ECO:0000256" key="1">
    <source>
        <dbReference type="ARBA" id="ARBA00004141"/>
    </source>
</evidence>
<dbReference type="Pfam" id="PF00858">
    <property type="entry name" value="ASC"/>
    <property type="match status" value="1"/>
</dbReference>
<keyword evidence="6" id="KW-0915">Sodium</keyword>